<feature type="region of interest" description="Disordered" evidence="1">
    <location>
        <begin position="174"/>
        <end position="193"/>
    </location>
</feature>
<organism evidence="2 3">
    <name type="scientific">Lasiosphaeria hispida</name>
    <dbReference type="NCBI Taxonomy" id="260671"/>
    <lineage>
        <taxon>Eukaryota</taxon>
        <taxon>Fungi</taxon>
        <taxon>Dikarya</taxon>
        <taxon>Ascomycota</taxon>
        <taxon>Pezizomycotina</taxon>
        <taxon>Sordariomycetes</taxon>
        <taxon>Sordariomycetidae</taxon>
        <taxon>Sordariales</taxon>
        <taxon>Lasiosphaeriaceae</taxon>
        <taxon>Lasiosphaeria</taxon>
    </lineage>
</organism>
<sequence>MAAPQRNIAVTCRFNEMLGDRVATIYVGKDRIKWVVHENLLHSISLDGYNSCYMSELFATYLYARDYKGIIDLPDLEPSEFEAYVRRLYRNVFISDGVTPKQAFGLDDEGGEGGSPSREKGKGKSVSSPQPQDRNKTVGEINQLDRIRTRPMLLRYITSQDQLHAPVTSFAVPFDPSGENQTDVTMLGASRHP</sequence>
<evidence type="ECO:0000313" key="2">
    <source>
        <dbReference type="EMBL" id="KAK3352750.1"/>
    </source>
</evidence>
<name>A0AAJ0MDS0_9PEZI</name>
<reference evidence="2" key="2">
    <citation type="submission" date="2023-06" db="EMBL/GenBank/DDBJ databases">
        <authorList>
            <consortium name="Lawrence Berkeley National Laboratory"/>
            <person name="Haridas S."/>
            <person name="Hensen N."/>
            <person name="Bonometti L."/>
            <person name="Westerberg I."/>
            <person name="Brannstrom I.O."/>
            <person name="Guillou S."/>
            <person name="Cros-Aarteil S."/>
            <person name="Calhoun S."/>
            <person name="Kuo A."/>
            <person name="Mondo S."/>
            <person name="Pangilinan J."/>
            <person name="Riley R."/>
            <person name="Labutti K."/>
            <person name="Andreopoulos B."/>
            <person name="Lipzen A."/>
            <person name="Chen C."/>
            <person name="Yanf M."/>
            <person name="Daum C."/>
            <person name="Ng V."/>
            <person name="Clum A."/>
            <person name="Steindorff A."/>
            <person name="Ohm R."/>
            <person name="Martin F."/>
            <person name="Silar P."/>
            <person name="Natvig D."/>
            <person name="Lalanne C."/>
            <person name="Gautier V."/>
            <person name="Ament-Velasquez S.L."/>
            <person name="Kruys A."/>
            <person name="Hutchinson M.I."/>
            <person name="Powell A.J."/>
            <person name="Barry K."/>
            <person name="Miller A.N."/>
            <person name="Grigoriev I.V."/>
            <person name="Debuchy R."/>
            <person name="Gladieux P."/>
            <person name="Thoren M.H."/>
            <person name="Johannesson H."/>
        </authorList>
    </citation>
    <scope>NUCLEOTIDE SEQUENCE</scope>
    <source>
        <strain evidence="2">CBS 955.72</strain>
    </source>
</reference>
<dbReference type="AlphaFoldDB" id="A0AAJ0MDS0"/>
<gene>
    <name evidence="2" type="ORF">B0T25DRAFT_568018</name>
</gene>
<keyword evidence="3" id="KW-1185">Reference proteome</keyword>
<dbReference type="Proteomes" id="UP001275084">
    <property type="component" value="Unassembled WGS sequence"/>
</dbReference>
<comment type="caution">
    <text evidence="2">The sequence shown here is derived from an EMBL/GenBank/DDBJ whole genome shotgun (WGS) entry which is preliminary data.</text>
</comment>
<dbReference type="EMBL" id="JAUIQD010000004">
    <property type="protein sequence ID" value="KAK3352750.1"/>
    <property type="molecule type" value="Genomic_DNA"/>
</dbReference>
<feature type="compositionally biased region" description="Basic and acidic residues" evidence="1">
    <location>
        <begin position="133"/>
        <end position="142"/>
    </location>
</feature>
<feature type="region of interest" description="Disordered" evidence="1">
    <location>
        <begin position="103"/>
        <end position="142"/>
    </location>
</feature>
<protein>
    <submittedName>
        <fullName evidence="2">Uncharacterized protein</fullName>
    </submittedName>
</protein>
<proteinExistence type="predicted"/>
<evidence type="ECO:0000313" key="3">
    <source>
        <dbReference type="Proteomes" id="UP001275084"/>
    </source>
</evidence>
<accession>A0AAJ0MDS0</accession>
<evidence type="ECO:0000256" key="1">
    <source>
        <dbReference type="SAM" id="MobiDB-lite"/>
    </source>
</evidence>
<reference evidence="2" key="1">
    <citation type="journal article" date="2023" name="Mol. Phylogenet. Evol.">
        <title>Genome-scale phylogeny and comparative genomics of the fungal order Sordariales.</title>
        <authorList>
            <person name="Hensen N."/>
            <person name="Bonometti L."/>
            <person name="Westerberg I."/>
            <person name="Brannstrom I.O."/>
            <person name="Guillou S."/>
            <person name="Cros-Aarteil S."/>
            <person name="Calhoun S."/>
            <person name="Haridas S."/>
            <person name="Kuo A."/>
            <person name="Mondo S."/>
            <person name="Pangilinan J."/>
            <person name="Riley R."/>
            <person name="LaButti K."/>
            <person name="Andreopoulos B."/>
            <person name="Lipzen A."/>
            <person name="Chen C."/>
            <person name="Yan M."/>
            <person name="Daum C."/>
            <person name="Ng V."/>
            <person name="Clum A."/>
            <person name="Steindorff A."/>
            <person name="Ohm R.A."/>
            <person name="Martin F."/>
            <person name="Silar P."/>
            <person name="Natvig D.O."/>
            <person name="Lalanne C."/>
            <person name="Gautier V."/>
            <person name="Ament-Velasquez S.L."/>
            <person name="Kruys A."/>
            <person name="Hutchinson M.I."/>
            <person name="Powell A.J."/>
            <person name="Barry K."/>
            <person name="Miller A.N."/>
            <person name="Grigoriev I.V."/>
            <person name="Debuchy R."/>
            <person name="Gladieux P."/>
            <person name="Hiltunen Thoren M."/>
            <person name="Johannesson H."/>
        </authorList>
    </citation>
    <scope>NUCLEOTIDE SEQUENCE</scope>
    <source>
        <strain evidence="2">CBS 955.72</strain>
    </source>
</reference>